<dbReference type="SUPFAM" id="SSF53098">
    <property type="entry name" value="Ribonuclease H-like"/>
    <property type="match status" value="1"/>
</dbReference>
<accession>A0AA36A3Z8</accession>
<keyword evidence="1" id="KW-0812">Transmembrane</keyword>
<feature type="transmembrane region" description="Helical" evidence="1">
    <location>
        <begin position="56"/>
        <end position="75"/>
    </location>
</feature>
<sequence>MVTTVLCLHDHKSTLCEQSTVAEEAEGIQKTCLYTVSPSFVHATCLLDPSPSKLRFRLSGLALYLATYFMFVILLDAKGDYPRIKRVYETELGIISQCFQSKNVMNLHIQYFENVAMKINVKVGGRNTVLAATFSNRLYVPRLEDLSVMPVEQIGFGLQAIIYLLYQPL</sequence>
<name>A0AA36A3Z8_LACSI</name>
<gene>
    <name evidence="3" type="ORF">LSALG_LOCUS42000</name>
</gene>
<dbReference type="InterPro" id="IPR012337">
    <property type="entry name" value="RNaseH-like_sf"/>
</dbReference>
<feature type="domain" description="Piwi" evidence="2">
    <location>
        <begin position="70"/>
        <end position="130"/>
    </location>
</feature>
<reference evidence="3" key="1">
    <citation type="submission" date="2023-04" db="EMBL/GenBank/DDBJ databases">
        <authorList>
            <person name="Vijverberg K."/>
            <person name="Xiong W."/>
            <person name="Schranz E."/>
        </authorList>
    </citation>
    <scope>NUCLEOTIDE SEQUENCE</scope>
</reference>
<dbReference type="Gene3D" id="3.40.50.2300">
    <property type="match status" value="1"/>
</dbReference>
<dbReference type="EMBL" id="OX465085">
    <property type="protein sequence ID" value="CAI9303573.1"/>
    <property type="molecule type" value="Genomic_DNA"/>
</dbReference>
<evidence type="ECO:0000313" key="3">
    <source>
        <dbReference type="EMBL" id="CAI9303573.1"/>
    </source>
</evidence>
<dbReference type="InterPro" id="IPR003165">
    <property type="entry name" value="Piwi"/>
</dbReference>
<organism evidence="3 4">
    <name type="scientific">Lactuca saligna</name>
    <name type="common">Willowleaf lettuce</name>
    <dbReference type="NCBI Taxonomy" id="75948"/>
    <lineage>
        <taxon>Eukaryota</taxon>
        <taxon>Viridiplantae</taxon>
        <taxon>Streptophyta</taxon>
        <taxon>Embryophyta</taxon>
        <taxon>Tracheophyta</taxon>
        <taxon>Spermatophyta</taxon>
        <taxon>Magnoliopsida</taxon>
        <taxon>eudicotyledons</taxon>
        <taxon>Gunneridae</taxon>
        <taxon>Pentapetalae</taxon>
        <taxon>asterids</taxon>
        <taxon>campanulids</taxon>
        <taxon>Asterales</taxon>
        <taxon>Asteraceae</taxon>
        <taxon>Cichorioideae</taxon>
        <taxon>Cichorieae</taxon>
        <taxon>Lactucinae</taxon>
        <taxon>Lactuca</taxon>
    </lineage>
</organism>
<evidence type="ECO:0000256" key="1">
    <source>
        <dbReference type="SAM" id="Phobius"/>
    </source>
</evidence>
<keyword evidence="1" id="KW-0472">Membrane</keyword>
<dbReference type="GO" id="GO:0003676">
    <property type="term" value="F:nucleic acid binding"/>
    <property type="evidence" value="ECO:0007669"/>
    <property type="project" value="InterPro"/>
</dbReference>
<proteinExistence type="predicted"/>
<keyword evidence="1" id="KW-1133">Transmembrane helix</keyword>
<evidence type="ECO:0000259" key="2">
    <source>
        <dbReference type="PROSITE" id="PS50822"/>
    </source>
</evidence>
<keyword evidence="4" id="KW-1185">Reference proteome</keyword>
<dbReference type="PANTHER" id="PTHR22891">
    <property type="entry name" value="EUKARYOTIC TRANSLATION INITIATION FACTOR 2C"/>
    <property type="match status" value="1"/>
</dbReference>
<protein>
    <recommendedName>
        <fullName evidence="2">Piwi domain-containing protein</fullName>
    </recommendedName>
</protein>
<dbReference type="AlphaFoldDB" id="A0AA36A3Z8"/>
<dbReference type="Proteomes" id="UP001177003">
    <property type="component" value="Chromosome 9"/>
</dbReference>
<dbReference type="Pfam" id="PF02171">
    <property type="entry name" value="Piwi"/>
    <property type="match status" value="1"/>
</dbReference>
<evidence type="ECO:0000313" key="4">
    <source>
        <dbReference type="Proteomes" id="UP001177003"/>
    </source>
</evidence>
<dbReference type="PROSITE" id="PS50822">
    <property type="entry name" value="PIWI"/>
    <property type="match status" value="1"/>
</dbReference>